<keyword evidence="3" id="KW-1185">Reference proteome</keyword>
<organism evidence="2 3">
    <name type="scientific">Potamilus streckersoni</name>
    <dbReference type="NCBI Taxonomy" id="2493646"/>
    <lineage>
        <taxon>Eukaryota</taxon>
        <taxon>Metazoa</taxon>
        <taxon>Spiralia</taxon>
        <taxon>Lophotrochozoa</taxon>
        <taxon>Mollusca</taxon>
        <taxon>Bivalvia</taxon>
        <taxon>Autobranchia</taxon>
        <taxon>Heteroconchia</taxon>
        <taxon>Palaeoheterodonta</taxon>
        <taxon>Unionida</taxon>
        <taxon>Unionoidea</taxon>
        <taxon>Unionidae</taxon>
        <taxon>Ambleminae</taxon>
        <taxon>Lampsilini</taxon>
        <taxon>Potamilus</taxon>
    </lineage>
</organism>
<reference evidence="2" key="3">
    <citation type="submission" date="2023-05" db="EMBL/GenBank/DDBJ databases">
        <authorList>
            <person name="Smith C.H."/>
        </authorList>
    </citation>
    <scope>NUCLEOTIDE SEQUENCE</scope>
    <source>
        <strain evidence="2">CHS0354</strain>
        <tissue evidence="2">Mantle</tissue>
    </source>
</reference>
<protein>
    <submittedName>
        <fullName evidence="2">Uncharacterized protein</fullName>
    </submittedName>
</protein>
<comment type="caution">
    <text evidence="2">The sequence shown here is derived from an EMBL/GenBank/DDBJ whole genome shotgun (WGS) entry which is preliminary data.</text>
</comment>
<evidence type="ECO:0000313" key="3">
    <source>
        <dbReference type="Proteomes" id="UP001195483"/>
    </source>
</evidence>
<evidence type="ECO:0000256" key="1">
    <source>
        <dbReference type="SAM" id="MobiDB-lite"/>
    </source>
</evidence>
<gene>
    <name evidence="2" type="ORF">CHS0354_002830</name>
</gene>
<proteinExistence type="predicted"/>
<dbReference type="EMBL" id="JAEAOA010000226">
    <property type="protein sequence ID" value="KAK3576228.1"/>
    <property type="molecule type" value="Genomic_DNA"/>
</dbReference>
<reference evidence="2" key="2">
    <citation type="journal article" date="2021" name="Genome Biol. Evol.">
        <title>Developing a high-quality reference genome for a parasitic bivalve with doubly uniparental inheritance (Bivalvia: Unionida).</title>
        <authorList>
            <person name="Smith C.H."/>
        </authorList>
    </citation>
    <scope>NUCLEOTIDE SEQUENCE</scope>
    <source>
        <strain evidence="2">CHS0354</strain>
        <tissue evidence="2">Mantle</tissue>
    </source>
</reference>
<reference evidence="2" key="1">
    <citation type="journal article" date="2021" name="Genome Biol. Evol.">
        <title>A High-Quality Reference Genome for a Parasitic Bivalve with Doubly Uniparental Inheritance (Bivalvia: Unionida).</title>
        <authorList>
            <person name="Smith C.H."/>
        </authorList>
    </citation>
    <scope>NUCLEOTIDE SEQUENCE</scope>
    <source>
        <strain evidence="2">CHS0354</strain>
    </source>
</reference>
<name>A0AAE0RMQ3_9BIVA</name>
<evidence type="ECO:0000313" key="2">
    <source>
        <dbReference type="EMBL" id="KAK3576228.1"/>
    </source>
</evidence>
<dbReference type="AlphaFoldDB" id="A0AAE0RMQ3"/>
<sequence length="175" mass="20466">MPGSVSERRIASKVHLGQDDYRLLSYNDTVFFNHRFPVLGHMRGTQAISRPRRYESTLTKLPPLVRETSFQYIENGTKGPLLYTQTTASSPRSRLDELIRSRRPRIRPENEQRIVAHLRRHLNQRRETAHLQKRSCGHTHNDIKNQNRPPTYSEDLVEARQSMEREGNVNSLLQV</sequence>
<feature type="region of interest" description="Disordered" evidence="1">
    <location>
        <begin position="126"/>
        <end position="150"/>
    </location>
</feature>
<accession>A0AAE0RMQ3</accession>
<dbReference type="Proteomes" id="UP001195483">
    <property type="component" value="Unassembled WGS sequence"/>
</dbReference>